<sequence length="162" mass="17611">MHLPQLLTALLPLVISPTTSTPLPLPTDPSPLFLTSFYSGIHCTGLRTGNFTGPNNLPNQQTNPEIPATYKTCLPIPYPGITSAAMFQSVNRDNNTYASGNSSGSQYVFRLHADADCRDHTQRGEEERWGGGRVGNATRYCVRTGTVPGAVAWSVRVRGYWG</sequence>
<gene>
    <name evidence="2" type="ORF">CBER1_11281</name>
</gene>
<keyword evidence="1" id="KW-0732">Signal</keyword>
<name>A0A2S6BZ84_9PEZI</name>
<dbReference type="Proteomes" id="UP000237631">
    <property type="component" value="Unassembled WGS sequence"/>
</dbReference>
<accession>A0A2S6BZ84</accession>
<keyword evidence="3" id="KW-1185">Reference proteome</keyword>
<feature type="signal peptide" evidence="1">
    <location>
        <begin position="1"/>
        <end position="20"/>
    </location>
</feature>
<evidence type="ECO:0000256" key="1">
    <source>
        <dbReference type="SAM" id="SignalP"/>
    </source>
</evidence>
<evidence type="ECO:0000313" key="3">
    <source>
        <dbReference type="Proteomes" id="UP000237631"/>
    </source>
</evidence>
<proteinExistence type="predicted"/>
<feature type="chain" id="PRO_5015691813" evidence="1">
    <location>
        <begin position="21"/>
        <end position="162"/>
    </location>
</feature>
<dbReference type="EMBL" id="PNEN01001660">
    <property type="protein sequence ID" value="PPJ52790.1"/>
    <property type="molecule type" value="Genomic_DNA"/>
</dbReference>
<protein>
    <submittedName>
        <fullName evidence="2">Uncharacterized protein</fullName>
    </submittedName>
</protein>
<evidence type="ECO:0000313" key="2">
    <source>
        <dbReference type="EMBL" id="PPJ52790.1"/>
    </source>
</evidence>
<reference evidence="3" key="1">
    <citation type="journal article" date="2017" name="bioRxiv">
        <title>Conservation of a gene cluster reveals novel cercosporin biosynthetic mechanisms and extends production to the genus Colletotrichum.</title>
        <authorList>
            <person name="de Jonge R."/>
            <person name="Ebert M.K."/>
            <person name="Huitt-Roehl C.R."/>
            <person name="Pal P."/>
            <person name="Suttle J.C."/>
            <person name="Spanner R.E."/>
            <person name="Neubauer J.D."/>
            <person name="Jurick W.M.II."/>
            <person name="Stott K.A."/>
            <person name="Secor G.A."/>
            <person name="Thomma B.P.H.J."/>
            <person name="Van de Peer Y."/>
            <person name="Townsend C.A."/>
            <person name="Bolton M.D."/>
        </authorList>
    </citation>
    <scope>NUCLEOTIDE SEQUENCE [LARGE SCALE GENOMIC DNA]</scope>
    <source>
        <strain evidence="3">CBS538.71</strain>
    </source>
</reference>
<comment type="caution">
    <text evidence="2">The sequence shown here is derived from an EMBL/GenBank/DDBJ whole genome shotgun (WGS) entry which is preliminary data.</text>
</comment>
<organism evidence="2 3">
    <name type="scientific">Cercospora berteroae</name>
    <dbReference type="NCBI Taxonomy" id="357750"/>
    <lineage>
        <taxon>Eukaryota</taxon>
        <taxon>Fungi</taxon>
        <taxon>Dikarya</taxon>
        <taxon>Ascomycota</taxon>
        <taxon>Pezizomycotina</taxon>
        <taxon>Dothideomycetes</taxon>
        <taxon>Dothideomycetidae</taxon>
        <taxon>Mycosphaerellales</taxon>
        <taxon>Mycosphaerellaceae</taxon>
        <taxon>Cercospora</taxon>
    </lineage>
</organism>
<dbReference type="AlphaFoldDB" id="A0A2S6BZ84"/>